<dbReference type="GO" id="GO:0015689">
    <property type="term" value="P:molybdate ion transport"/>
    <property type="evidence" value="ECO:0007669"/>
    <property type="project" value="InterPro"/>
</dbReference>
<keyword evidence="11" id="KW-1185">Reference proteome</keyword>
<comment type="similarity">
    <text evidence="1">Belongs to the bacterial solute-binding protein ModA family.</text>
</comment>
<dbReference type="SUPFAM" id="SSF53850">
    <property type="entry name" value="Periplasmic binding protein-like II"/>
    <property type="match status" value="1"/>
</dbReference>
<evidence type="ECO:0000313" key="10">
    <source>
        <dbReference type="Proteomes" id="UP000050413"/>
    </source>
</evidence>
<dbReference type="Pfam" id="PF13531">
    <property type="entry name" value="SBP_bac_11"/>
    <property type="match status" value="1"/>
</dbReference>
<feature type="chain" id="PRO_5010226834" evidence="7">
    <location>
        <begin position="26"/>
        <end position="257"/>
    </location>
</feature>
<keyword evidence="3 6" id="KW-0479">Metal-binding</keyword>
<dbReference type="GO" id="GO:0030973">
    <property type="term" value="F:molybdate ion binding"/>
    <property type="evidence" value="ECO:0007669"/>
    <property type="project" value="TreeGrafter"/>
</dbReference>
<dbReference type="STRING" id="1666912.Ga0058931_0231"/>
<name>A0A0P8ADH0_9RHOB</name>
<dbReference type="PATRIC" id="fig|1666912.4.peg.781"/>
<evidence type="ECO:0000256" key="6">
    <source>
        <dbReference type="PIRSR" id="PIRSR004846-1"/>
    </source>
</evidence>
<feature type="binding site" evidence="6">
    <location>
        <position position="35"/>
    </location>
    <ligand>
        <name>molybdate</name>
        <dbReference type="ChEBI" id="CHEBI:36264"/>
    </ligand>
</feature>
<dbReference type="PANTHER" id="PTHR30632:SF17">
    <property type="entry name" value="MOLYBDATE-BINDING PROTEIN MODA"/>
    <property type="match status" value="1"/>
</dbReference>
<gene>
    <name evidence="9" type="primary">modA</name>
    <name evidence="8" type="ORF">Ga0058931_0231</name>
    <name evidence="9" type="ORF">HLUCCA05_08215</name>
</gene>
<dbReference type="Proteomes" id="UP000050413">
    <property type="component" value="Unassembled WGS sequence"/>
</dbReference>
<feature type="binding site" evidence="6">
    <location>
        <position position="174"/>
    </location>
    <ligand>
        <name>molybdate</name>
        <dbReference type="ChEBI" id="CHEBI:36264"/>
    </ligand>
</feature>
<dbReference type="GO" id="GO:0046872">
    <property type="term" value="F:metal ion binding"/>
    <property type="evidence" value="ECO:0007669"/>
    <property type="project" value="UniProtKB-KW"/>
</dbReference>
<evidence type="ECO:0000313" key="8">
    <source>
        <dbReference type="EMBL" id="CUX79548.1"/>
    </source>
</evidence>
<evidence type="ECO:0000256" key="5">
    <source>
        <dbReference type="ARBA" id="ARBA00062515"/>
    </source>
</evidence>
<dbReference type="PIRSF" id="PIRSF004846">
    <property type="entry name" value="ModA"/>
    <property type="match status" value="1"/>
</dbReference>
<evidence type="ECO:0000313" key="9">
    <source>
        <dbReference type="EMBL" id="KPP92254.1"/>
    </source>
</evidence>
<reference evidence="9 10" key="1">
    <citation type="submission" date="2015-09" db="EMBL/GenBank/DDBJ databases">
        <title>Identification and resolution of microdiversity through metagenomic sequencing of parallel consortia.</title>
        <authorList>
            <person name="Nelson W.C."/>
            <person name="Romine M.F."/>
            <person name="Lindemann S.R."/>
        </authorList>
    </citation>
    <scope>NUCLEOTIDE SEQUENCE [LARGE SCALE GENOMIC DNA]</scope>
    <source>
        <strain evidence="9">HL-91</strain>
    </source>
</reference>
<evidence type="ECO:0000256" key="2">
    <source>
        <dbReference type="ARBA" id="ARBA00022505"/>
    </source>
</evidence>
<feature type="binding site" evidence="6">
    <location>
        <position position="62"/>
    </location>
    <ligand>
        <name>molybdate</name>
        <dbReference type="ChEBI" id="CHEBI:36264"/>
    </ligand>
</feature>
<accession>A0A0P8ADH0</accession>
<dbReference type="NCBIfam" id="TIGR01256">
    <property type="entry name" value="modA"/>
    <property type="match status" value="1"/>
</dbReference>
<dbReference type="PANTHER" id="PTHR30632">
    <property type="entry name" value="MOLYBDATE-BINDING PERIPLASMIC PROTEIN"/>
    <property type="match status" value="1"/>
</dbReference>
<comment type="subunit">
    <text evidence="5">The complex is composed of two ATP-binding proteins (ModC), two transmembrane proteins (ModB) and a solute-binding protein (ModA).</text>
</comment>
<keyword evidence="2 6" id="KW-0500">Molybdenum</keyword>
<evidence type="ECO:0000256" key="3">
    <source>
        <dbReference type="ARBA" id="ARBA00022723"/>
    </source>
</evidence>
<comment type="caution">
    <text evidence="9">The sequence shown here is derived from an EMBL/GenBank/DDBJ whole genome shotgun (WGS) entry which is preliminary data.</text>
</comment>
<evidence type="ECO:0000256" key="1">
    <source>
        <dbReference type="ARBA" id="ARBA00009175"/>
    </source>
</evidence>
<dbReference type="EMBL" id="LJSG01000012">
    <property type="protein sequence ID" value="KPP92254.1"/>
    <property type="molecule type" value="Genomic_DNA"/>
</dbReference>
<feature type="signal peptide" evidence="7">
    <location>
        <begin position="1"/>
        <end position="25"/>
    </location>
</feature>
<feature type="binding site" evidence="6">
    <location>
        <position position="147"/>
    </location>
    <ligand>
        <name>molybdate</name>
        <dbReference type="ChEBI" id="CHEBI:36264"/>
    </ligand>
</feature>
<dbReference type="Gene3D" id="3.40.190.10">
    <property type="entry name" value="Periplasmic binding protein-like II"/>
    <property type="match status" value="2"/>
</dbReference>
<protein>
    <submittedName>
        <fullName evidence="9">ABC-type molybdenum uptake system substrate-binding component ModA</fullName>
    </submittedName>
    <submittedName>
        <fullName evidence="8">Molybdate transport system substrate-binding protein</fullName>
    </submittedName>
</protein>
<dbReference type="InterPro" id="IPR050682">
    <property type="entry name" value="ModA/WtpA"/>
</dbReference>
<reference evidence="8 11" key="2">
    <citation type="submission" date="2016-01" db="EMBL/GenBank/DDBJ databases">
        <authorList>
            <person name="Varghese N."/>
        </authorList>
    </citation>
    <scope>NUCLEOTIDE SEQUENCE [LARGE SCALE GENOMIC DNA]</scope>
    <source>
        <strain evidence="8 11">HL-91</strain>
    </source>
</reference>
<dbReference type="OrthoDB" id="9785015at2"/>
<dbReference type="AlphaFoldDB" id="A0A0P8ADH0"/>
<keyword evidence="4 7" id="KW-0732">Signal</keyword>
<dbReference type="GO" id="GO:1901359">
    <property type="term" value="F:tungstate binding"/>
    <property type="evidence" value="ECO:0007669"/>
    <property type="project" value="UniProtKB-ARBA"/>
</dbReference>
<dbReference type="InterPro" id="IPR005950">
    <property type="entry name" value="ModA"/>
</dbReference>
<dbReference type="RefSeq" id="WP_072244689.1">
    <property type="nucleotide sequence ID" value="NZ_FBYC01000001.1"/>
</dbReference>
<proteinExistence type="inferred from homology"/>
<evidence type="ECO:0000313" key="11">
    <source>
        <dbReference type="Proteomes" id="UP000182045"/>
    </source>
</evidence>
<organism evidence="9 10">
    <name type="scientific">Roseibaca calidilacus</name>
    <dbReference type="NCBI Taxonomy" id="1666912"/>
    <lineage>
        <taxon>Bacteria</taxon>
        <taxon>Pseudomonadati</taxon>
        <taxon>Pseudomonadota</taxon>
        <taxon>Alphaproteobacteria</taxon>
        <taxon>Rhodobacterales</taxon>
        <taxon>Paracoccaceae</taxon>
        <taxon>Roseinatronobacter</taxon>
    </lineage>
</organism>
<feature type="binding site" evidence="6">
    <location>
        <position position="192"/>
    </location>
    <ligand>
        <name>molybdate</name>
        <dbReference type="ChEBI" id="CHEBI:36264"/>
    </ligand>
</feature>
<dbReference type="EMBL" id="FBYC01000001">
    <property type="protein sequence ID" value="CUX79548.1"/>
    <property type="molecule type" value="Genomic_DNA"/>
</dbReference>
<evidence type="ECO:0000256" key="7">
    <source>
        <dbReference type="SAM" id="SignalP"/>
    </source>
</evidence>
<sequence length="257" mass="26602">MKVLPFPSSVPALVLGFLLAPPVLADDVTVFAAASMANAMAEIETGFEAATEYDLVVSLAGSSVLARQIQQGAPADIFISANPGWMDVLEQDALLEPGSRIDLLTNRLVLIAADADTPAVRIGPDTDLAGLLGPGRLAMAMVDSVPAGLYGKAALERLGLWEGLAPQVAQADNVRAAMAFVATGAAPFGIVYASDAVASPDVTVVGTFAADLHPPIIYPAAKLASRDTPAKAAFMDYLRGAHARAAFERQGFMVIAE</sequence>
<dbReference type="GO" id="GO:0030288">
    <property type="term" value="C:outer membrane-bounded periplasmic space"/>
    <property type="evidence" value="ECO:0007669"/>
    <property type="project" value="TreeGrafter"/>
</dbReference>
<dbReference type="FunFam" id="3.40.190.10:FF:000035">
    <property type="entry name" value="Molybdate ABC transporter substrate-binding protein"/>
    <property type="match status" value="1"/>
</dbReference>
<evidence type="ECO:0000256" key="4">
    <source>
        <dbReference type="ARBA" id="ARBA00022729"/>
    </source>
</evidence>
<dbReference type="Proteomes" id="UP000182045">
    <property type="component" value="Unassembled WGS sequence"/>
</dbReference>